<dbReference type="PROSITE" id="PS51318">
    <property type="entry name" value="TAT"/>
    <property type="match status" value="1"/>
</dbReference>
<keyword evidence="2" id="KW-1185">Reference proteome</keyword>
<gene>
    <name evidence="1" type="ORF">SAMN04488021_10182</name>
</gene>
<proteinExistence type="predicted"/>
<protein>
    <submittedName>
        <fullName evidence="1">Uncharacterized conserved protein, DUF1501 family</fullName>
    </submittedName>
</protein>
<dbReference type="InterPro" id="IPR006311">
    <property type="entry name" value="TAT_signal"/>
</dbReference>
<dbReference type="EMBL" id="FOPU01000001">
    <property type="protein sequence ID" value="SFH08417.1"/>
    <property type="molecule type" value="Genomic_DNA"/>
</dbReference>
<evidence type="ECO:0000313" key="2">
    <source>
        <dbReference type="Proteomes" id="UP000183635"/>
    </source>
</evidence>
<dbReference type="AlphaFoldDB" id="A0A1I2X5W8"/>
<sequence>MLHLDRRLFLKSAALLGCSAAAHPLMNSMTFAALPSDNRLVVIILRGAMDGLDAIQPYGDPMLRKLRRDLSLGPEAGALDLDGFYALHPRLGPLLPLWQKGELAFAHAVSTPYRDKRSHFDGQDVLEAGTGNDLPVDRRLGGWLNRLLQAVPGATSETAYAVGIEQMKILEGKAAHMSWAPRAALSLSPQAQLLLEHVYHDDPLFRDAARDAVHIGAESPAMEKTTGPTGDAQSLGAFAANRLNAESRIAAFSIPGWDSHANQGPVIGRGLDRLAAAILALRDGLGANWQRTTVLAMTEFGRTVRENGSGGTDHGTGGALIMAGGAIKGGRAYGDWPGLGEGQLYADRDLMPLRDIRAYAAWAMRGLFGIEPGVLERAVFPGLDLGGDPKMLA</sequence>
<dbReference type="STRING" id="34004.SAMN04488021_10182"/>
<dbReference type="RefSeq" id="WP_074965741.1">
    <property type="nucleotide sequence ID" value="NZ_CBCRYP010000005.1"/>
</dbReference>
<dbReference type="OrthoDB" id="9779968at2"/>
<dbReference type="PANTHER" id="PTHR43737">
    <property type="entry name" value="BLL7424 PROTEIN"/>
    <property type="match status" value="1"/>
</dbReference>
<dbReference type="Pfam" id="PF07394">
    <property type="entry name" value="DUF1501"/>
    <property type="match status" value="1"/>
</dbReference>
<dbReference type="PANTHER" id="PTHR43737:SF1">
    <property type="entry name" value="DUF1501 DOMAIN-CONTAINING PROTEIN"/>
    <property type="match status" value="1"/>
</dbReference>
<reference evidence="1 2" key="1">
    <citation type="submission" date="2016-10" db="EMBL/GenBank/DDBJ databases">
        <authorList>
            <person name="de Groot N.N."/>
        </authorList>
    </citation>
    <scope>NUCLEOTIDE SEQUENCE [LARGE SCALE GENOMIC DNA]</scope>
    <source>
        <strain evidence="1 2">DSM 8537</strain>
    </source>
</reference>
<dbReference type="Proteomes" id="UP000183635">
    <property type="component" value="Unassembled WGS sequence"/>
</dbReference>
<dbReference type="InterPro" id="IPR010869">
    <property type="entry name" value="DUF1501"/>
</dbReference>
<evidence type="ECO:0000313" key="1">
    <source>
        <dbReference type="EMBL" id="SFH08417.1"/>
    </source>
</evidence>
<organism evidence="1 2">
    <name type="scientific">Paracoccus aminovorans</name>
    <dbReference type="NCBI Taxonomy" id="34004"/>
    <lineage>
        <taxon>Bacteria</taxon>
        <taxon>Pseudomonadati</taxon>
        <taxon>Pseudomonadota</taxon>
        <taxon>Alphaproteobacteria</taxon>
        <taxon>Rhodobacterales</taxon>
        <taxon>Paracoccaceae</taxon>
        <taxon>Paracoccus</taxon>
    </lineage>
</organism>
<name>A0A1I2X5W8_9RHOB</name>
<accession>A0A1I2X5W8</accession>